<dbReference type="InterPro" id="IPR036691">
    <property type="entry name" value="Endo/exonu/phosph_ase_sf"/>
</dbReference>
<dbReference type="Pfam" id="PF03372">
    <property type="entry name" value="Exo_endo_phos"/>
    <property type="match status" value="1"/>
</dbReference>
<dbReference type="KEGG" id="pgb:H744_1c0943"/>
<reference evidence="2 3" key="1">
    <citation type="submission" date="2013-05" db="EMBL/GenBank/DDBJ databases">
        <title>Complete genome sequence of the lipase-producing bacterium Photobacterium gaetbulicola Gung47.</title>
        <authorList>
            <person name="Kim Y.-O."/>
        </authorList>
    </citation>
    <scope>NUCLEOTIDE SEQUENCE [LARGE SCALE GENOMIC DNA]</scope>
    <source>
        <strain evidence="2 3">Gung47</strain>
    </source>
</reference>
<organism evidence="2 3">
    <name type="scientific">Photobacterium gaetbulicola Gung47</name>
    <dbReference type="NCBI Taxonomy" id="658445"/>
    <lineage>
        <taxon>Bacteria</taxon>
        <taxon>Pseudomonadati</taxon>
        <taxon>Pseudomonadota</taxon>
        <taxon>Gammaproteobacteria</taxon>
        <taxon>Vibrionales</taxon>
        <taxon>Vibrionaceae</taxon>
        <taxon>Photobacterium</taxon>
    </lineage>
</organism>
<dbReference type="PANTHER" id="PTHR14859">
    <property type="entry name" value="CALCOFLUOR WHITE HYPERSENSITIVE PROTEIN PRECURSOR"/>
    <property type="match status" value="1"/>
</dbReference>
<dbReference type="InterPro" id="IPR051916">
    <property type="entry name" value="GPI-anchor_lipid_remodeler"/>
</dbReference>
<dbReference type="HOGENOM" id="CLU_056923_1_0_6"/>
<protein>
    <recommendedName>
        <fullName evidence="1">Endonuclease/exonuclease/phosphatase domain-containing protein</fullName>
    </recommendedName>
</protein>
<dbReference type="EMBL" id="CP005973">
    <property type="protein sequence ID" value="AJR05968.1"/>
    <property type="molecule type" value="Genomic_DNA"/>
</dbReference>
<dbReference type="GO" id="GO:0006506">
    <property type="term" value="P:GPI anchor biosynthetic process"/>
    <property type="evidence" value="ECO:0007669"/>
    <property type="project" value="TreeGrafter"/>
</dbReference>
<evidence type="ECO:0000313" key="3">
    <source>
        <dbReference type="Proteomes" id="UP000032303"/>
    </source>
</evidence>
<dbReference type="STRING" id="658445.H744_1c0943"/>
<evidence type="ECO:0000313" key="2">
    <source>
        <dbReference type="EMBL" id="AJR05968.1"/>
    </source>
</evidence>
<dbReference type="AlphaFoldDB" id="A0A0C5WFQ2"/>
<name>A0A0C5WFQ2_9GAMM</name>
<dbReference type="InterPro" id="IPR005135">
    <property type="entry name" value="Endo/exonuclease/phosphatase"/>
</dbReference>
<sequence>MPYSVNAHDSQNIIKIATFNLCNYLAPPDAFYDFENIYSKAQWDKKQAWIQAYLAEQQPDIIGFQEVFSVESLKALTQQAGYPFFSTVDNPNVLDDYIYDSPVVAIASRFPIHDVAAVSPEPTLNAPLGLSSSFAFSRKPLRATVQLPQVGPCDCYVVHFKSKRPIASEGFSLSNTPNLPISDPAIDDFRSQVLGQWASTQQRVAEAAHLLNSIWLRKMESEYPVILMGDFNDELETSGLHHLLADGGRHKNGAFSDAISQRYRLQHSWSLFQASLCHREARDWETNESVDDLAKISMPVAVKHPSPYTYYYGAIGMVLDYILLSGEFDPSFNESLAEVYDYHLYDRHLISPSYDIDSHSTDHAIVMVTVRIRQ</sequence>
<dbReference type="SUPFAM" id="SSF56219">
    <property type="entry name" value="DNase I-like"/>
    <property type="match status" value="1"/>
</dbReference>
<accession>A0A0C5WFQ2</accession>
<keyword evidence="3" id="KW-1185">Reference proteome</keyword>
<dbReference type="Proteomes" id="UP000032303">
    <property type="component" value="Chromosome 1"/>
</dbReference>
<dbReference type="GO" id="GO:0003824">
    <property type="term" value="F:catalytic activity"/>
    <property type="evidence" value="ECO:0007669"/>
    <property type="project" value="InterPro"/>
</dbReference>
<dbReference type="PATRIC" id="fig|658445.3.peg.1020"/>
<dbReference type="Gene3D" id="3.60.10.10">
    <property type="entry name" value="Endonuclease/exonuclease/phosphatase"/>
    <property type="match status" value="1"/>
</dbReference>
<dbReference type="GO" id="GO:0016020">
    <property type="term" value="C:membrane"/>
    <property type="evidence" value="ECO:0007669"/>
    <property type="project" value="GOC"/>
</dbReference>
<proteinExistence type="predicted"/>
<gene>
    <name evidence="2" type="ORF">H744_1c0943</name>
</gene>
<feature type="domain" description="Endonuclease/exonuclease/phosphatase" evidence="1">
    <location>
        <begin position="38"/>
        <end position="328"/>
    </location>
</feature>
<dbReference type="PANTHER" id="PTHR14859:SF15">
    <property type="entry name" value="ENDONUCLEASE_EXONUCLEASE_PHOSPHATASE DOMAIN-CONTAINING PROTEIN"/>
    <property type="match status" value="1"/>
</dbReference>
<evidence type="ECO:0000259" key="1">
    <source>
        <dbReference type="Pfam" id="PF03372"/>
    </source>
</evidence>